<dbReference type="PROSITE" id="PS01307">
    <property type="entry name" value="MOTA"/>
    <property type="match status" value="1"/>
</dbReference>
<keyword evidence="12 13" id="KW-0472">Membrane</keyword>
<dbReference type="Pfam" id="PF01618">
    <property type="entry name" value="MotA_ExbB"/>
    <property type="match status" value="1"/>
</dbReference>
<dbReference type="InterPro" id="IPR047055">
    <property type="entry name" value="MotA-like"/>
</dbReference>
<keyword evidence="9" id="KW-0375">Hydrogen ion transport</keyword>
<keyword evidence="10 13" id="KW-1133">Transmembrane helix</keyword>
<evidence type="ECO:0000256" key="8">
    <source>
        <dbReference type="ARBA" id="ARBA00022779"/>
    </source>
</evidence>
<gene>
    <name evidence="16" type="primary">motA</name>
    <name evidence="16" type="ORF">ANI02nite_05590</name>
</gene>
<dbReference type="PANTHER" id="PTHR30433">
    <property type="entry name" value="CHEMOTAXIS PROTEIN MOTA"/>
    <property type="match status" value="1"/>
</dbReference>
<dbReference type="InterPro" id="IPR002898">
    <property type="entry name" value="MotA_ExbB_proton_chnl"/>
</dbReference>
<evidence type="ECO:0000259" key="15">
    <source>
        <dbReference type="Pfam" id="PF20560"/>
    </source>
</evidence>
<evidence type="ECO:0000256" key="12">
    <source>
        <dbReference type="ARBA" id="ARBA00023136"/>
    </source>
</evidence>
<comment type="subcellular location">
    <subcellularLocation>
        <location evidence="1">Cell inner membrane</location>
        <topology evidence="1">Multi-pass membrane protein</topology>
    </subcellularLocation>
</comment>
<organism evidence="16 17">
    <name type="scientific">Acetobacter nitrogenifigens DSM 23921 = NBRC 105050</name>
    <dbReference type="NCBI Taxonomy" id="1120919"/>
    <lineage>
        <taxon>Bacteria</taxon>
        <taxon>Pseudomonadati</taxon>
        <taxon>Pseudomonadota</taxon>
        <taxon>Alphaproteobacteria</taxon>
        <taxon>Acetobacterales</taxon>
        <taxon>Acetobacteraceae</taxon>
        <taxon>Acetobacter</taxon>
    </lineage>
</organism>
<dbReference type="GO" id="GO:0005886">
    <property type="term" value="C:plasma membrane"/>
    <property type="evidence" value="ECO:0007669"/>
    <property type="project" value="UniProtKB-SubCell"/>
</dbReference>
<dbReference type="Proteomes" id="UP000321635">
    <property type="component" value="Unassembled WGS sequence"/>
</dbReference>
<sequence length="288" mass="31113">MLVIGGLVFLLLCVFGSFVASGGAIAPLLASMPFELLTILGAGIGTFIMANSMGDLKHVPAAFKSALKGPSYGKRDYMDLLGLLFFFTRLAQSQGLMALESHIETPTESTAFAAYPKIRDNERARDMICDYLRMMSMNMDDAFQVDDVMTRELAKNLKEEMHISHGMQQLADALPALGIVAAVLGVIKTMGSITKPPEVLGEMIAGALVGTFLGVLLAYGIVGPIATRMRSVVEEEASYYDLIRVVFVAHLQGNAPQVSVEIGRKDIPVHYMPSFLEMDTAISEQAIG</sequence>
<reference evidence="16 17" key="1">
    <citation type="submission" date="2019-07" db="EMBL/GenBank/DDBJ databases">
        <title>Whole genome shotgun sequence of Acetobacter nitrogenifigens NBRC 105050.</title>
        <authorList>
            <person name="Hosoyama A."/>
            <person name="Uohara A."/>
            <person name="Ohji S."/>
            <person name="Ichikawa N."/>
        </authorList>
    </citation>
    <scope>NUCLEOTIDE SEQUENCE [LARGE SCALE GENOMIC DNA]</scope>
    <source>
        <strain evidence="16 17">NBRC 105050</strain>
    </source>
</reference>
<keyword evidence="8" id="KW-0283">Flagellar rotation</keyword>
<dbReference type="PANTHER" id="PTHR30433:SF4">
    <property type="entry name" value="MOTILITY PROTEIN A"/>
    <property type="match status" value="1"/>
</dbReference>
<dbReference type="RefSeq" id="WP_026396776.1">
    <property type="nucleotide sequence ID" value="NZ_AUBI01000002.1"/>
</dbReference>
<keyword evidence="16" id="KW-0966">Cell projection</keyword>
<dbReference type="GO" id="GO:0006935">
    <property type="term" value="P:chemotaxis"/>
    <property type="evidence" value="ECO:0007669"/>
    <property type="project" value="UniProtKB-KW"/>
</dbReference>
<dbReference type="AlphaFoldDB" id="A0A511X6X6"/>
<evidence type="ECO:0000256" key="4">
    <source>
        <dbReference type="ARBA" id="ARBA00022475"/>
    </source>
</evidence>
<dbReference type="Pfam" id="PF20560">
    <property type="entry name" value="MotA_N"/>
    <property type="match status" value="1"/>
</dbReference>
<evidence type="ECO:0000313" key="16">
    <source>
        <dbReference type="EMBL" id="GEN58675.1"/>
    </source>
</evidence>
<dbReference type="EMBL" id="BJYF01000003">
    <property type="protein sequence ID" value="GEN58675.1"/>
    <property type="molecule type" value="Genomic_DNA"/>
</dbReference>
<keyword evidence="7 13" id="KW-0812">Transmembrane</keyword>
<evidence type="ECO:0000256" key="3">
    <source>
        <dbReference type="ARBA" id="ARBA00022448"/>
    </source>
</evidence>
<evidence type="ECO:0000256" key="13">
    <source>
        <dbReference type="SAM" id="Phobius"/>
    </source>
</evidence>
<evidence type="ECO:0000256" key="2">
    <source>
        <dbReference type="ARBA" id="ARBA00008038"/>
    </source>
</evidence>
<name>A0A511X6X6_9PROT</name>
<feature type="domain" description="Motility protein A N-terminal" evidence="15">
    <location>
        <begin position="5"/>
        <end position="95"/>
    </location>
</feature>
<dbReference type="InterPro" id="IPR022522">
    <property type="entry name" value="Flagellar_motor_stator_MotA"/>
</dbReference>
<evidence type="ECO:0000256" key="10">
    <source>
        <dbReference type="ARBA" id="ARBA00022989"/>
    </source>
</evidence>
<evidence type="ECO:0000256" key="5">
    <source>
        <dbReference type="ARBA" id="ARBA00022500"/>
    </source>
</evidence>
<evidence type="ECO:0000313" key="17">
    <source>
        <dbReference type="Proteomes" id="UP000321635"/>
    </source>
</evidence>
<evidence type="ECO:0000256" key="1">
    <source>
        <dbReference type="ARBA" id="ARBA00004429"/>
    </source>
</evidence>
<dbReference type="InterPro" id="IPR046786">
    <property type="entry name" value="MotA_N"/>
</dbReference>
<dbReference type="GO" id="GO:0071978">
    <property type="term" value="P:bacterial-type flagellum-dependent swarming motility"/>
    <property type="evidence" value="ECO:0007669"/>
    <property type="project" value="InterPro"/>
</dbReference>
<comment type="similarity">
    <text evidence="2">Belongs to the MotA family.</text>
</comment>
<dbReference type="InterPro" id="IPR000540">
    <property type="entry name" value="Flag_MotA_CS"/>
</dbReference>
<dbReference type="NCBIfam" id="TIGR03818">
    <property type="entry name" value="MotA1"/>
    <property type="match status" value="1"/>
</dbReference>
<feature type="domain" description="MotA/TolQ/ExbB proton channel" evidence="14">
    <location>
        <begin position="137"/>
        <end position="240"/>
    </location>
</feature>
<keyword evidence="11" id="KW-0406">Ion transport</keyword>
<feature type="transmembrane region" description="Helical" evidence="13">
    <location>
        <begin position="170"/>
        <end position="191"/>
    </location>
</feature>
<keyword evidence="16" id="KW-0282">Flagellum</keyword>
<feature type="transmembrane region" description="Helical" evidence="13">
    <location>
        <begin position="32"/>
        <end position="50"/>
    </location>
</feature>
<dbReference type="STRING" id="1120919.GCA_000429165_00580"/>
<dbReference type="OrthoDB" id="9782603at2"/>
<keyword evidence="5" id="KW-0145">Chemotaxis</keyword>
<keyword evidence="17" id="KW-1185">Reference proteome</keyword>
<evidence type="ECO:0000256" key="6">
    <source>
        <dbReference type="ARBA" id="ARBA00022519"/>
    </source>
</evidence>
<keyword evidence="16" id="KW-0969">Cilium</keyword>
<evidence type="ECO:0000259" key="14">
    <source>
        <dbReference type="Pfam" id="PF01618"/>
    </source>
</evidence>
<dbReference type="GO" id="GO:1902600">
    <property type="term" value="P:proton transmembrane transport"/>
    <property type="evidence" value="ECO:0007669"/>
    <property type="project" value="UniProtKB-KW"/>
</dbReference>
<keyword evidence="6" id="KW-0997">Cell inner membrane</keyword>
<accession>A0A511X6X6</accession>
<protein>
    <submittedName>
        <fullName evidence="16">Flagellar motor protein MotA</fullName>
    </submittedName>
</protein>
<comment type="caution">
    <text evidence="16">The sequence shown here is derived from an EMBL/GenBank/DDBJ whole genome shotgun (WGS) entry which is preliminary data.</text>
</comment>
<proteinExistence type="inferred from homology"/>
<keyword evidence="3" id="KW-0813">Transport</keyword>
<evidence type="ECO:0000256" key="11">
    <source>
        <dbReference type="ARBA" id="ARBA00023065"/>
    </source>
</evidence>
<feature type="transmembrane region" description="Helical" evidence="13">
    <location>
        <begin position="203"/>
        <end position="222"/>
    </location>
</feature>
<keyword evidence="4" id="KW-1003">Cell membrane</keyword>
<evidence type="ECO:0000256" key="7">
    <source>
        <dbReference type="ARBA" id="ARBA00022692"/>
    </source>
</evidence>
<evidence type="ECO:0000256" key="9">
    <source>
        <dbReference type="ARBA" id="ARBA00022781"/>
    </source>
</evidence>